<dbReference type="OrthoDB" id="10589318at2759"/>
<organism evidence="7 8">
    <name type="scientific">Actinidia rufa</name>
    <dbReference type="NCBI Taxonomy" id="165716"/>
    <lineage>
        <taxon>Eukaryota</taxon>
        <taxon>Viridiplantae</taxon>
        <taxon>Streptophyta</taxon>
        <taxon>Embryophyta</taxon>
        <taxon>Tracheophyta</taxon>
        <taxon>Spermatophyta</taxon>
        <taxon>Magnoliopsida</taxon>
        <taxon>eudicotyledons</taxon>
        <taxon>Gunneridae</taxon>
        <taxon>Pentapetalae</taxon>
        <taxon>asterids</taxon>
        <taxon>Ericales</taxon>
        <taxon>Actinidiaceae</taxon>
        <taxon>Actinidia</taxon>
    </lineage>
</organism>
<protein>
    <submittedName>
        <fullName evidence="7">Phragmoplast orienting kinesin 1</fullName>
    </submittedName>
</protein>
<feature type="compositionally biased region" description="Polar residues" evidence="6">
    <location>
        <begin position="96"/>
        <end position="107"/>
    </location>
</feature>
<keyword evidence="1" id="KW-0493">Microtubule</keyword>
<evidence type="ECO:0000256" key="2">
    <source>
        <dbReference type="ARBA" id="ARBA00022741"/>
    </source>
</evidence>
<keyword evidence="8" id="KW-1185">Reference proteome</keyword>
<dbReference type="GO" id="GO:0005524">
    <property type="term" value="F:ATP binding"/>
    <property type="evidence" value="ECO:0007669"/>
    <property type="project" value="UniProtKB-KW"/>
</dbReference>
<keyword evidence="2" id="KW-0547">Nucleotide-binding</keyword>
<evidence type="ECO:0000313" key="8">
    <source>
        <dbReference type="Proteomes" id="UP000585474"/>
    </source>
</evidence>
<feature type="compositionally biased region" description="Basic and acidic residues" evidence="6">
    <location>
        <begin position="42"/>
        <end position="63"/>
    </location>
</feature>
<evidence type="ECO:0000256" key="3">
    <source>
        <dbReference type="ARBA" id="ARBA00022840"/>
    </source>
</evidence>
<dbReference type="PANTHER" id="PTHR37739:SF14">
    <property type="entry name" value="KINESIN-LIKE PROTEIN KIN-12E"/>
    <property type="match status" value="1"/>
</dbReference>
<sequence>MERNKYEFEDESNSIHFLPPRTPLNAIPDPSQYQRQLQDLDLESKEKFKSSRGHRPSDKKIEDSNYQLTLNKAIGNLSGSIYGTPRVSGRGKAHSEPNSVQRTPARSVSRVSNIGASSGACVISTLELAQGPLLKFFRAISLLNSEQSIEVSYFELFEDPSFRNDHNVHDRISHRNWQLF</sequence>
<dbReference type="Proteomes" id="UP000585474">
    <property type="component" value="Unassembled WGS sequence"/>
</dbReference>
<accession>A0A7J0DMJ8</accession>
<evidence type="ECO:0000313" key="7">
    <source>
        <dbReference type="EMBL" id="GFS38454.1"/>
    </source>
</evidence>
<keyword evidence="5" id="KW-0505">Motor protein</keyword>
<proteinExistence type="predicted"/>
<dbReference type="EMBL" id="BJWL01000313">
    <property type="protein sequence ID" value="GFS38454.1"/>
    <property type="molecule type" value="Genomic_DNA"/>
</dbReference>
<name>A0A7J0DMJ8_9ERIC</name>
<gene>
    <name evidence="7" type="ORF">Acr_00g0057540</name>
</gene>
<keyword evidence="4" id="KW-0175">Coiled coil</keyword>
<keyword evidence="3" id="KW-0067">ATP-binding</keyword>
<dbReference type="PANTHER" id="PTHR37739">
    <property type="entry name" value="KINESIN-LIKE PROTEIN KIN-12D"/>
    <property type="match status" value="1"/>
</dbReference>
<feature type="region of interest" description="Disordered" evidence="6">
    <location>
        <begin position="1"/>
        <end position="64"/>
    </location>
</feature>
<feature type="region of interest" description="Disordered" evidence="6">
    <location>
        <begin position="87"/>
        <end position="107"/>
    </location>
</feature>
<dbReference type="GO" id="GO:0005874">
    <property type="term" value="C:microtubule"/>
    <property type="evidence" value="ECO:0007669"/>
    <property type="project" value="UniProtKB-KW"/>
</dbReference>
<evidence type="ECO:0000256" key="1">
    <source>
        <dbReference type="ARBA" id="ARBA00022701"/>
    </source>
</evidence>
<evidence type="ECO:0000256" key="6">
    <source>
        <dbReference type="SAM" id="MobiDB-lite"/>
    </source>
</evidence>
<comment type="caution">
    <text evidence="7">The sequence shown here is derived from an EMBL/GenBank/DDBJ whole genome shotgun (WGS) entry which is preliminary data.</text>
</comment>
<evidence type="ECO:0000256" key="4">
    <source>
        <dbReference type="ARBA" id="ARBA00023054"/>
    </source>
</evidence>
<evidence type="ECO:0000256" key="5">
    <source>
        <dbReference type="ARBA" id="ARBA00023175"/>
    </source>
</evidence>
<dbReference type="AlphaFoldDB" id="A0A7J0DMJ8"/>
<dbReference type="InterPro" id="IPR044986">
    <property type="entry name" value="KIF15/KIN-12"/>
</dbReference>
<reference evidence="8" key="1">
    <citation type="submission" date="2019-07" db="EMBL/GenBank/DDBJ databases">
        <title>De Novo Assembly of kiwifruit Actinidia rufa.</title>
        <authorList>
            <person name="Sugita-Konishi S."/>
            <person name="Sato K."/>
            <person name="Mori E."/>
            <person name="Abe Y."/>
            <person name="Kisaki G."/>
            <person name="Hamano K."/>
            <person name="Suezawa K."/>
            <person name="Otani M."/>
            <person name="Fukuda T."/>
            <person name="Manabe T."/>
            <person name="Gomi K."/>
            <person name="Tabuchi M."/>
            <person name="Akimitsu K."/>
            <person name="Kataoka I."/>
        </authorList>
    </citation>
    <scope>NUCLEOTIDE SEQUENCE [LARGE SCALE GENOMIC DNA]</scope>
    <source>
        <strain evidence="8">cv. Fuchu</strain>
    </source>
</reference>